<name>A0A8H6TQ22_MYCCL</name>
<feature type="compositionally biased region" description="Low complexity" evidence="2">
    <location>
        <begin position="404"/>
        <end position="419"/>
    </location>
</feature>
<feature type="compositionally biased region" description="Basic and acidic residues" evidence="2">
    <location>
        <begin position="390"/>
        <end position="403"/>
    </location>
</feature>
<reference evidence="3" key="1">
    <citation type="submission" date="2020-05" db="EMBL/GenBank/DDBJ databases">
        <title>Mycena genomes resolve the evolution of fungal bioluminescence.</title>
        <authorList>
            <person name="Tsai I.J."/>
        </authorList>
    </citation>
    <scope>NUCLEOTIDE SEQUENCE</scope>
    <source>
        <strain evidence="3">110903Hualien_Pintung</strain>
    </source>
</reference>
<dbReference type="SUPFAM" id="SSF50630">
    <property type="entry name" value="Acid proteases"/>
    <property type="match status" value="1"/>
</dbReference>
<evidence type="ECO:0000313" key="4">
    <source>
        <dbReference type="Proteomes" id="UP000613580"/>
    </source>
</evidence>
<dbReference type="InterPro" id="IPR021109">
    <property type="entry name" value="Peptidase_aspartic_dom_sf"/>
</dbReference>
<feature type="compositionally biased region" description="Basic and acidic residues" evidence="2">
    <location>
        <begin position="27"/>
        <end position="39"/>
    </location>
</feature>
<evidence type="ECO:0000256" key="2">
    <source>
        <dbReference type="SAM" id="MobiDB-lite"/>
    </source>
</evidence>
<protein>
    <submittedName>
        <fullName evidence="3">Integrase catalytic domain-containing protein</fullName>
    </submittedName>
</protein>
<keyword evidence="1" id="KW-0175">Coiled coil</keyword>
<feature type="compositionally biased region" description="Basic and acidic residues" evidence="2">
    <location>
        <begin position="713"/>
        <end position="752"/>
    </location>
</feature>
<sequence length="1013" mass="112559">MGKKSFKKTRPSAPAEPIATTPPRFACLDRDPDGLGSEHDLEDPDSSMPSSTVTERVAPVAEKVDDTRENRSEPDLSLERSREPLTIRIPPMASRMSRTSHRHSVRPATRSTTRLEDEHDIRGPPDPIDEAARENTGVAASVSQDMTRPSEERDEVVAPIPRPVAVDPERLLTATPEWRTRRATAMVFAENEPSERPTQDPRGAAPVVPLSTEEVRVYVASDSPMSEAKRFLRRRGKQAEGEDDCSSNTSVWSPELNGNARPAIFASESLDEALVGMITSLGITPAFETDAERRLRLNNLDRMRTQLLIARANAARAQLEREQEDLARRLQTSVAQQRALEESIYMELQKGHLGNPHAPGGSKIHPAHISVMSETPDESQSRAASVSSKPNDRPSEIYHRHESATPAASRPASVAPRVRLGNADDQGGGGWHRPVYAAPLQEGWTPSKVENATLPSKARSPIVLTRRTPAPETPPPKPRTPIVLTRAPVLDARPTAGARPPSVPSGVASDNSTEEKYSNIRADWTVRPHRVATYARDGDLRDFGQSAYPDQGIRFANGDIRDLRAEAIKQSDSNVVPLMASADYENVKYDATGGVDGLYTSMQTAANRMLDPPSEIEMRKQFMRLIPGFIRKELVHRDRLPEYTPLTILVDTARLIEHGRRTLALLDGSTTKDKRLQVVQEVDDSDDGGEMMAYGRRQQDGRERRFFPRKNGGGRDERKDERKEDTREYRRDEREGRDREYKRREGRDDRGQGPRAPLRAADAAPERDERMAAAEDDDDGDDYRSDYTIEEVSVASDKSADEHMGFGHEEDVPELQDVSDSSDEEDSGDEQDRELDQLAQEMANHYLASGSVSDTFEYFGAAQPRPPKDWHKAYCLTAFVSINGKEAFTLFDSGCTTDAVSPDFARVAALRVFPLETPMTLQLGTAGSRAKIVHGANAEVQYGGVKSSEYLDVVNIDRFDAILGTKFMRKHAIALDFERNQIRRAGRDLPTLSAETEHAVIERRAAARHSAEH</sequence>
<dbReference type="EMBL" id="JACAZE010000002">
    <property type="protein sequence ID" value="KAF7320711.1"/>
    <property type="molecule type" value="Genomic_DNA"/>
</dbReference>
<feature type="compositionally biased region" description="Basic and acidic residues" evidence="2">
    <location>
        <begin position="798"/>
        <end position="810"/>
    </location>
</feature>
<organism evidence="3 4">
    <name type="scientific">Mycena chlorophos</name>
    <name type="common">Agaric fungus</name>
    <name type="synonym">Agaricus chlorophos</name>
    <dbReference type="NCBI Taxonomy" id="658473"/>
    <lineage>
        <taxon>Eukaryota</taxon>
        <taxon>Fungi</taxon>
        <taxon>Dikarya</taxon>
        <taxon>Basidiomycota</taxon>
        <taxon>Agaricomycotina</taxon>
        <taxon>Agaricomycetes</taxon>
        <taxon>Agaricomycetidae</taxon>
        <taxon>Agaricales</taxon>
        <taxon>Marasmiineae</taxon>
        <taxon>Mycenaceae</taxon>
        <taxon>Mycena</taxon>
    </lineage>
</organism>
<feature type="compositionally biased region" description="Basic residues" evidence="2">
    <location>
        <begin position="1"/>
        <end position="10"/>
    </location>
</feature>
<feature type="region of interest" description="Disordered" evidence="2">
    <location>
        <begin position="1"/>
        <end position="160"/>
    </location>
</feature>
<dbReference type="AlphaFoldDB" id="A0A8H6TQ22"/>
<dbReference type="Gene3D" id="2.40.70.10">
    <property type="entry name" value="Acid Proteases"/>
    <property type="match status" value="1"/>
</dbReference>
<evidence type="ECO:0000256" key="1">
    <source>
        <dbReference type="SAM" id="Coils"/>
    </source>
</evidence>
<feature type="region of interest" description="Disordered" evidence="2">
    <location>
        <begin position="373"/>
        <end position="434"/>
    </location>
</feature>
<keyword evidence="4" id="KW-1185">Reference proteome</keyword>
<accession>A0A8H6TQ22</accession>
<dbReference type="OrthoDB" id="2799149at2759"/>
<feature type="compositionally biased region" description="Basic and acidic residues" evidence="2">
    <location>
        <begin position="764"/>
        <end position="773"/>
    </location>
</feature>
<feature type="compositionally biased region" description="Low complexity" evidence="2">
    <location>
        <begin position="754"/>
        <end position="763"/>
    </location>
</feature>
<proteinExistence type="predicted"/>
<feature type="region of interest" description="Disordered" evidence="2">
    <location>
        <begin position="493"/>
        <end position="514"/>
    </location>
</feature>
<feature type="compositionally biased region" description="Basic and acidic residues" evidence="2">
    <location>
        <begin position="62"/>
        <end position="85"/>
    </location>
</feature>
<feature type="region of interest" description="Disordered" evidence="2">
    <location>
        <begin position="682"/>
        <end position="832"/>
    </location>
</feature>
<evidence type="ECO:0000313" key="3">
    <source>
        <dbReference type="EMBL" id="KAF7320711.1"/>
    </source>
</evidence>
<dbReference type="Proteomes" id="UP000613580">
    <property type="component" value="Unassembled WGS sequence"/>
</dbReference>
<feature type="compositionally biased region" description="Acidic residues" evidence="2">
    <location>
        <begin position="820"/>
        <end position="832"/>
    </location>
</feature>
<dbReference type="CDD" id="cd00303">
    <property type="entry name" value="retropepsin_like"/>
    <property type="match status" value="1"/>
</dbReference>
<feature type="compositionally biased region" description="Basic and acidic residues" evidence="2">
    <location>
        <begin position="113"/>
        <end position="123"/>
    </location>
</feature>
<feature type="coiled-coil region" evidence="1">
    <location>
        <begin position="300"/>
        <end position="336"/>
    </location>
</feature>
<gene>
    <name evidence="3" type="ORF">HMN09_00156700</name>
</gene>
<feature type="compositionally biased region" description="Basic and acidic residues" evidence="2">
    <location>
        <begin position="697"/>
        <end position="706"/>
    </location>
</feature>
<comment type="caution">
    <text evidence="3">The sequence shown here is derived from an EMBL/GenBank/DDBJ whole genome shotgun (WGS) entry which is preliminary data.</text>
</comment>